<evidence type="ECO:0000313" key="5">
    <source>
        <dbReference type="Proteomes" id="UP000197024"/>
    </source>
</evidence>
<accession>A0A1Z3LUI8</accession>
<dbReference type="AlphaFoldDB" id="A0A1Z3LUI8"/>
<protein>
    <submittedName>
        <fullName evidence="4">Uncharacterized protein</fullName>
    </submittedName>
</protein>
<organism evidence="4 5">
    <name type="scientific">Brevundimonas diminuta</name>
    <name type="common">Pseudomonas diminuta</name>
    <dbReference type="NCBI Taxonomy" id="293"/>
    <lineage>
        <taxon>Bacteria</taxon>
        <taxon>Pseudomonadati</taxon>
        <taxon>Pseudomonadota</taxon>
        <taxon>Alphaproteobacteria</taxon>
        <taxon>Caulobacterales</taxon>
        <taxon>Caulobacteraceae</taxon>
        <taxon>Brevundimonas</taxon>
    </lineage>
</organism>
<name>A0A1Z3LUI8_BREDI</name>
<dbReference type="RefSeq" id="WP_088409962.1">
    <property type="nucleotide sequence ID" value="NZ_CP021995.1"/>
</dbReference>
<feature type="region of interest" description="Disordered" evidence="2">
    <location>
        <begin position="91"/>
        <end position="112"/>
    </location>
</feature>
<reference evidence="4 5" key="1">
    <citation type="submission" date="2017-06" db="EMBL/GenBank/DDBJ databases">
        <title>Biodegradation of gentamicin by bacterial consortia AMQD4 in synthetic medium and raw gentamicin sewage.</title>
        <authorList>
            <person name="Chang H."/>
            <person name="Feng Y."/>
            <person name="Li Z."/>
            <person name="Xue J."/>
            <person name="Cheng D."/>
        </authorList>
    </citation>
    <scope>NUCLEOTIDE SEQUENCE [LARGE SCALE GENOMIC DNA]</scope>
    <source>
        <strain evidence="4 5">BZC3</strain>
    </source>
</reference>
<feature type="coiled-coil region" evidence="1">
    <location>
        <begin position="39"/>
        <end position="66"/>
    </location>
</feature>
<evidence type="ECO:0000256" key="1">
    <source>
        <dbReference type="SAM" id="Coils"/>
    </source>
</evidence>
<proteinExistence type="predicted"/>
<keyword evidence="3" id="KW-0472">Membrane</keyword>
<keyword evidence="1" id="KW-0175">Coiled coil</keyword>
<keyword evidence="3" id="KW-1133">Transmembrane helix</keyword>
<dbReference type="STRING" id="293.GCA_000988015_01774"/>
<sequence length="147" mass="16027">MMGRFLRILTPLGWWATMLATGVLLLIVGRGLGLRWDPLHLQARRLEAAQQRLDRAQTEASARSLEAAARARQLEDLDAFHRNAQAVTQATVAAETRARTADDADTPLDPDRARRLRDHDRELCRLAPVVAGCAASADPGRGGDAAL</sequence>
<evidence type="ECO:0000256" key="3">
    <source>
        <dbReference type="SAM" id="Phobius"/>
    </source>
</evidence>
<evidence type="ECO:0000256" key="2">
    <source>
        <dbReference type="SAM" id="MobiDB-lite"/>
    </source>
</evidence>
<gene>
    <name evidence="4" type="ORF">CD943_02300</name>
</gene>
<dbReference type="EMBL" id="CP021995">
    <property type="protein sequence ID" value="ASD25820.1"/>
    <property type="molecule type" value="Genomic_DNA"/>
</dbReference>
<keyword evidence="3" id="KW-0812">Transmembrane</keyword>
<evidence type="ECO:0000313" key="4">
    <source>
        <dbReference type="EMBL" id="ASD25820.1"/>
    </source>
</evidence>
<feature type="transmembrane region" description="Helical" evidence="3">
    <location>
        <begin position="12"/>
        <end position="32"/>
    </location>
</feature>
<dbReference type="Proteomes" id="UP000197024">
    <property type="component" value="Chromosome"/>
</dbReference>
<reference evidence="4 5" key="2">
    <citation type="submission" date="2017-06" db="EMBL/GenBank/DDBJ databases">
        <authorList>
            <person name="Kim H.J."/>
            <person name="Triplett B.A."/>
        </authorList>
    </citation>
    <scope>NUCLEOTIDE SEQUENCE [LARGE SCALE GENOMIC DNA]</scope>
    <source>
        <strain evidence="4 5">BZC3</strain>
    </source>
</reference>